<evidence type="ECO:0000256" key="1">
    <source>
        <dbReference type="SAM" id="MobiDB-lite"/>
    </source>
</evidence>
<dbReference type="OrthoDB" id="10025998at2759"/>
<keyword evidence="4" id="KW-1185">Reference proteome</keyword>
<dbReference type="AlphaFoldDB" id="A0A8H8DLQ7"/>
<proteinExistence type="predicted"/>
<dbReference type="InterPro" id="IPR043729">
    <property type="entry name" value="DUF5672"/>
</dbReference>
<comment type="caution">
    <text evidence="3">The sequence shown here is derived from an EMBL/GenBank/DDBJ whole genome shotgun (WGS) entry which is preliminary data.</text>
</comment>
<feature type="domain" description="DUF5672" evidence="2">
    <location>
        <begin position="219"/>
        <end position="397"/>
    </location>
</feature>
<gene>
    <name evidence="3" type="ORF">BJ554DRAFT_2842</name>
</gene>
<name>A0A8H8DLQ7_9FUNG</name>
<sequence>MFQQSWTPRRQLLLFAALAAACYVVSMQVFSRGLAFRHIGGSGGDAAKSRLPAAAVSVDMTPRVLQARAAQSVVHQKAGVLRKNELQRLLLCACVVDRYAHRCCPGSCAFFELAFGPLPAARENEQVLDAPVAPNDKVAIMVDGSDAVELIPVICQFLAILPEWKFVIFHGEANSHKLNSSTILARWAAVGQLRLVRVPDTFSIESEAGACSFLAIARERSGVSRLFKDPWLWRQLSEEHVLVFRTDSALCSSSPRNIDNYLHYDFIGAPHVENGKLVYDGGLSIRRRSKMLAAIELLQERRATAARPAGAAAESRSPTAAAAHGAGLPPSVAEQPQHGPKLAEGEGPAPVLAAPAEAAFDDDLPEDRFFSEVLADMPDSCLPSPETAAEFSIAREWFEGSLGARALWVWHPPAIARHFRRKCPDFNLVNMKSRRLLKRAEPPCELSSRSSRKSTFGTLTLARAEQGLAH</sequence>
<dbReference type="Pfam" id="PF18922">
    <property type="entry name" value="DUF5672"/>
    <property type="match status" value="1"/>
</dbReference>
<accession>A0A8H8DLQ7</accession>
<dbReference type="Proteomes" id="UP000673691">
    <property type="component" value="Unassembled WGS sequence"/>
</dbReference>
<evidence type="ECO:0000313" key="4">
    <source>
        <dbReference type="Proteomes" id="UP000673691"/>
    </source>
</evidence>
<dbReference type="EMBL" id="JAEFCI010001414">
    <property type="protein sequence ID" value="KAG5462923.1"/>
    <property type="molecule type" value="Genomic_DNA"/>
</dbReference>
<evidence type="ECO:0000313" key="3">
    <source>
        <dbReference type="EMBL" id="KAG5462923.1"/>
    </source>
</evidence>
<evidence type="ECO:0000259" key="2">
    <source>
        <dbReference type="Pfam" id="PF18922"/>
    </source>
</evidence>
<feature type="region of interest" description="Disordered" evidence="1">
    <location>
        <begin position="306"/>
        <end position="348"/>
    </location>
</feature>
<reference evidence="3 4" key="1">
    <citation type="journal article" name="Sci. Rep.">
        <title>Genome-scale phylogenetic analyses confirm Olpidium as the closest living zoosporic fungus to the non-flagellated, terrestrial fungi.</title>
        <authorList>
            <person name="Chang Y."/>
            <person name="Rochon D."/>
            <person name="Sekimoto S."/>
            <person name="Wang Y."/>
            <person name="Chovatia M."/>
            <person name="Sandor L."/>
            <person name="Salamov A."/>
            <person name="Grigoriev I.V."/>
            <person name="Stajich J.E."/>
            <person name="Spatafora J.W."/>
        </authorList>
    </citation>
    <scope>NUCLEOTIDE SEQUENCE [LARGE SCALE GENOMIC DNA]</scope>
    <source>
        <strain evidence="3">S191</strain>
    </source>
</reference>
<protein>
    <recommendedName>
        <fullName evidence="2">DUF5672 domain-containing protein</fullName>
    </recommendedName>
</protein>
<feature type="non-terminal residue" evidence="3">
    <location>
        <position position="470"/>
    </location>
</feature>
<organism evidence="3 4">
    <name type="scientific">Olpidium bornovanus</name>
    <dbReference type="NCBI Taxonomy" id="278681"/>
    <lineage>
        <taxon>Eukaryota</taxon>
        <taxon>Fungi</taxon>
        <taxon>Fungi incertae sedis</taxon>
        <taxon>Olpidiomycota</taxon>
        <taxon>Olpidiomycotina</taxon>
        <taxon>Olpidiomycetes</taxon>
        <taxon>Olpidiales</taxon>
        <taxon>Olpidiaceae</taxon>
        <taxon>Olpidium</taxon>
    </lineage>
</organism>
<feature type="compositionally biased region" description="Low complexity" evidence="1">
    <location>
        <begin position="306"/>
        <end position="323"/>
    </location>
</feature>